<organism evidence="2 3">
    <name type="scientific">Prorocentrum cordatum</name>
    <dbReference type="NCBI Taxonomy" id="2364126"/>
    <lineage>
        <taxon>Eukaryota</taxon>
        <taxon>Sar</taxon>
        <taxon>Alveolata</taxon>
        <taxon>Dinophyceae</taxon>
        <taxon>Prorocentrales</taxon>
        <taxon>Prorocentraceae</taxon>
        <taxon>Prorocentrum</taxon>
    </lineage>
</organism>
<evidence type="ECO:0000313" key="2">
    <source>
        <dbReference type="EMBL" id="CAK0796125.1"/>
    </source>
</evidence>
<feature type="region of interest" description="Disordered" evidence="1">
    <location>
        <begin position="520"/>
        <end position="542"/>
    </location>
</feature>
<name>A0ABN9PSJ5_9DINO</name>
<dbReference type="Proteomes" id="UP001189429">
    <property type="component" value="Unassembled WGS sequence"/>
</dbReference>
<feature type="region of interest" description="Disordered" evidence="1">
    <location>
        <begin position="265"/>
        <end position="290"/>
    </location>
</feature>
<evidence type="ECO:0000256" key="1">
    <source>
        <dbReference type="SAM" id="MobiDB-lite"/>
    </source>
</evidence>
<accession>A0ABN9PSJ5</accession>
<evidence type="ECO:0000313" key="3">
    <source>
        <dbReference type="Proteomes" id="UP001189429"/>
    </source>
</evidence>
<feature type="compositionally biased region" description="Pro residues" evidence="1">
    <location>
        <begin position="274"/>
        <end position="286"/>
    </location>
</feature>
<gene>
    <name evidence="2" type="ORF">PCOR1329_LOCUS5588</name>
</gene>
<comment type="caution">
    <text evidence="2">The sequence shown here is derived from an EMBL/GenBank/DDBJ whole genome shotgun (WGS) entry which is preliminary data.</text>
</comment>
<sequence length="684" mass="73618">MTSVSQMTWKNESQMSKHMSGARLTMFLRGKVKAGHCRDDPSNPPDPMKKRQYWVKEIELSRRGDMLMQQMRDQLKEAELPYDDEFIQKHGGDLSIIKDNLAVLEDGGAQDLIDAFIVKILEGDGDQEMDPHAAPVDSLHAFNGALDAMAADSIAPTPTGDPLPGIEAQIRTLDDDVDGAKDTLPGADTQLASVLDIGLDYNLGDRVTAGAPEEFSMGGLQAELFGGKAVGAVAAVPAPKATIAKAAAVAPEMVAPKAAMPTPAALAASAEPPAAKPPPPQPPAAPLPTAQPLHQAPAAAAPIMPAAAEAAPAAAAPSMSAAAAAMPEAAGPAHDMPVVRVRHNSVTAPAEWAVFTRQLKNTTTYPQNIKDEAATKQGKFQAFNLWLERNKDPTKLTKKIQLKITARDRGEAVWEWLKPKQMLAFYSPEKVDELKKQRDGSGQYQLDAEFPNDTNERYYLIRTRLANIKSSEQEIEMSMEGAQDLDQDSAKALLSSDGLFGGAMALAGQEGGEKLFGLVPAPAGKPTKDPKNPKGKAQGTAKTSYTLDPADYAMATTMLSDMLNQVSRAERLSTELNAHQLSTDIEKQMTQHAKRAKELWKIGEKLVGLSPETYQQEAFVKVQAKFVEWTAWFDTRYEAGNSLVKKINSKRKAAAKAEADKKKVIEDGDAGKAGHAFLLSSSSR</sequence>
<protein>
    <submittedName>
        <fullName evidence="2">Uncharacterized protein</fullName>
    </submittedName>
</protein>
<dbReference type="EMBL" id="CAUYUJ010001478">
    <property type="protein sequence ID" value="CAK0796125.1"/>
    <property type="molecule type" value="Genomic_DNA"/>
</dbReference>
<reference evidence="2" key="1">
    <citation type="submission" date="2023-10" db="EMBL/GenBank/DDBJ databases">
        <authorList>
            <person name="Chen Y."/>
            <person name="Shah S."/>
            <person name="Dougan E. K."/>
            <person name="Thang M."/>
            <person name="Chan C."/>
        </authorList>
    </citation>
    <scope>NUCLEOTIDE SEQUENCE [LARGE SCALE GENOMIC DNA]</scope>
</reference>
<proteinExistence type="predicted"/>
<keyword evidence="3" id="KW-1185">Reference proteome</keyword>